<keyword evidence="12" id="KW-0732">Signal</keyword>
<evidence type="ECO:0000256" key="9">
    <source>
        <dbReference type="ARBA" id="ARBA00023098"/>
    </source>
</evidence>
<dbReference type="AlphaFoldDB" id="X6MGU0"/>
<evidence type="ECO:0000313" key="15">
    <source>
        <dbReference type="Proteomes" id="UP000023152"/>
    </source>
</evidence>
<dbReference type="InterPro" id="IPR015421">
    <property type="entry name" value="PyrdxlP-dep_Trfase_major"/>
</dbReference>
<evidence type="ECO:0000256" key="3">
    <source>
        <dbReference type="ARBA" id="ARBA00004991"/>
    </source>
</evidence>
<dbReference type="InterPro" id="IPR004839">
    <property type="entry name" value="Aminotransferase_I/II_large"/>
</dbReference>
<evidence type="ECO:0000256" key="1">
    <source>
        <dbReference type="ARBA" id="ARBA00001933"/>
    </source>
</evidence>
<evidence type="ECO:0000256" key="4">
    <source>
        <dbReference type="ARBA" id="ARBA00008392"/>
    </source>
</evidence>
<dbReference type="GO" id="GO:0046513">
    <property type="term" value="P:ceramide biosynthetic process"/>
    <property type="evidence" value="ECO:0007669"/>
    <property type="project" value="TreeGrafter"/>
</dbReference>
<reference evidence="14 15" key="1">
    <citation type="journal article" date="2013" name="Curr. Biol.">
        <title>The Genome of the Foraminiferan Reticulomyxa filosa.</title>
        <authorList>
            <person name="Glockner G."/>
            <person name="Hulsmann N."/>
            <person name="Schleicher M."/>
            <person name="Noegel A.A."/>
            <person name="Eichinger L."/>
            <person name="Gallinger C."/>
            <person name="Pawlowski J."/>
            <person name="Sierra R."/>
            <person name="Euteneuer U."/>
            <person name="Pillet L."/>
            <person name="Moustafa A."/>
            <person name="Platzer M."/>
            <person name="Groth M."/>
            <person name="Szafranski K."/>
            <person name="Schliwa M."/>
        </authorList>
    </citation>
    <scope>NUCLEOTIDE SEQUENCE [LARGE SCALE GENOMIC DNA]</scope>
</reference>
<dbReference type="GO" id="GO:0030170">
    <property type="term" value="F:pyridoxal phosphate binding"/>
    <property type="evidence" value="ECO:0007669"/>
    <property type="project" value="InterPro"/>
</dbReference>
<dbReference type="GO" id="GO:0016020">
    <property type="term" value="C:membrane"/>
    <property type="evidence" value="ECO:0007669"/>
    <property type="project" value="GOC"/>
</dbReference>
<feature type="domain" description="Aminotransferase class I/classII large" evidence="13">
    <location>
        <begin position="102"/>
        <end position="189"/>
    </location>
</feature>
<dbReference type="Gene3D" id="3.40.640.10">
    <property type="entry name" value="Type I PLP-dependent aspartate aminotransferase-like (Major domain)"/>
    <property type="match status" value="1"/>
</dbReference>
<keyword evidence="15" id="KW-1185">Reference proteome</keyword>
<evidence type="ECO:0000256" key="2">
    <source>
        <dbReference type="ARBA" id="ARBA00004760"/>
    </source>
</evidence>
<keyword evidence="11" id="KW-0812">Transmembrane</keyword>
<comment type="cofactor">
    <cofactor evidence="1">
        <name>pyridoxal 5'-phosphate</name>
        <dbReference type="ChEBI" id="CHEBI:597326"/>
    </cofactor>
</comment>
<accession>X6MGU0</accession>
<dbReference type="InterPro" id="IPR015424">
    <property type="entry name" value="PyrdxlP-dep_Trfase"/>
</dbReference>
<feature type="transmembrane region" description="Helical" evidence="11">
    <location>
        <begin position="186"/>
        <end position="202"/>
    </location>
</feature>
<keyword evidence="11" id="KW-1133">Transmembrane helix</keyword>
<evidence type="ECO:0000259" key="13">
    <source>
        <dbReference type="Pfam" id="PF00155"/>
    </source>
</evidence>
<feature type="signal peptide" evidence="12">
    <location>
        <begin position="1"/>
        <end position="18"/>
    </location>
</feature>
<dbReference type="GO" id="GO:0046512">
    <property type="term" value="P:sphingosine biosynthetic process"/>
    <property type="evidence" value="ECO:0007669"/>
    <property type="project" value="TreeGrafter"/>
</dbReference>
<evidence type="ECO:0000256" key="6">
    <source>
        <dbReference type="ARBA" id="ARBA00022679"/>
    </source>
</evidence>
<keyword evidence="10" id="KW-0012">Acyltransferase</keyword>
<evidence type="ECO:0000256" key="5">
    <source>
        <dbReference type="ARBA" id="ARBA00013220"/>
    </source>
</evidence>
<feature type="non-terminal residue" evidence="14">
    <location>
        <position position="203"/>
    </location>
</feature>
<evidence type="ECO:0000256" key="11">
    <source>
        <dbReference type="SAM" id="Phobius"/>
    </source>
</evidence>
<dbReference type="InterPro" id="IPR050087">
    <property type="entry name" value="AON_synthase_class-II"/>
</dbReference>
<feature type="chain" id="PRO_5004975290" description="serine C-palmitoyltransferase" evidence="12">
    <location>
        <begin position="19"/>
        <end position="203"/>
    </location>
</feature>
<comment type="caution">
    <text evidence="14">The sequence shown here is derived from an EMBL/GenBank/DDBJ whole genome shotgun (WGS) entry which is preliminary data.</text>
</comment>
<dbReference type="EMBL" id="ASPP01020821">
    <property type="protein sequence ID" value="ETO13109.1"/>
    <property type="molecule type" value="Genomic_DNA"/>
</dbReference>
<dbReference type="InterPro" id="IPR015422">
    <property type="entry name" value="PyrdxlP-dep_Trfase_small"/>
</dbReference>
<dbReference type="OrthoDB" id="3168162at2759"/>
<comment type="pathway">
    <text evidence="2">Lipid metabolism; sphingolipid metabolism.</text>
</comment>
<dbReference type="Gene3D" id="3.90.1150.10">
    <property type="entry name" value="Aspartate Aminotransferase, domain 1"/>
    <property type="match status" value="1"/>
</dbReference>
<feature type="transmembrane region" description="Helical" evidence="11">
    <location>
        <begin position="59"/>
        <end position="80"/>
    </location>
</feature>
<evidence type="ECO:0000256" key="10">
    <source>
        <dbReference type="ARBA" id="ARBA00023315"/>
    </source>
</evidence>
<keyword evidence="9" id="KW-0443">Lipid metabolism</keyword>
<keyword evidence="11" id="KW-0472">Membrane</keyword>
<sequence length="203" mass="23506">MVTELILAVMVVWLVFKAEKFTPKRNEKLTSREEQELIDEWQPEPLVPHKMNLWSLEPIYLRKCGVCMYLCMYLCIYLFFLKIKKIKSGATAIVTASDSEKEYIHLGCYNYLGFAHRSEVKKAAVDTIRQYAVGSCGPRGFYGTMDIHLQLEQEIGEYFGAACIIYPDYMGCNASVITAFAKRGDLLLMLHFNLFFFFFFFSN</sequence>
<dbReference type="PANTHER" id="PTHR13693">
    <property type="entry name" value="CLASS II AMINOTRANSFERASE/8-AMINO-7-OXONONANOATE SYNTHASE"/>
    <property type="match status" value="1"/>
</dbReference>
<gene>
    <name evidence="14" type="ORF">RFI_24266</name>
</gene>
<dbReference type="GO" id="GO:0004758">
    <property type="term" value="F:serine C-palmitoyltransferase activity"/>
    <property type="evidence" value="ECO:0007669"/>
    <property type="project" value="TreeGrafter"/>
</dbReference>
<keyword evidence="8" id="KW-0746">Sphingolipid metabolism</keyword>
<protein>
    <recommendedName>
        <fullName evidence="5">serine C-palmitoyltransferase</fullName>
        <ecNumber evidence="5">2.3.1.50</ecNumber>
    </recommendedName>
</protein>
<dbReference type="PANTHER" id="PTHR13693:SF2">
    <property type="entry name" value="SERINE PALMITOYLTRANSFERASE 1"/>
    <property type="match status" value="1"/>
</dbReference>
<evidence type="ECO:0000256" key="7">
    <source>
        <dbReference type="ARBA" id="ARBA00022898"/>
    </source>
</evidence>
<comment type="pathway">
    <text evidence="3">Sphingolipid metabolism.</text>
</comment>
<name>X6MGU0_RETFI</name>
<proteinExistence type="inferred from homology"/>
<evidence type="ECO:0000256" key="8">
    <source>
        <dbReference type="ARBA" id="ARBA00022919"/>
    </source>
</evidence>
<dbReference type="Proteomes" id="UP000023152">
    <property type="component" value="Unassembled WGS sequence"/>
</dbReference>
<dbReference type="Pfam" id="PF00155">
    <property type="entry name" value="Aminotran_1_2"/>
    <property type="match status" value="1"/>
</dbReference>
<comment type="similarity">
    <text evidence="4">Belongs to the class-II pyridoxal-phosphate-dependent aminotransferase family.</text>
</comment>
<evidence type="ECO:0000313" key="14">
    <source>
        <dbReference type="EMBL" id="ETO13109.1"/>
    </source>
</evidence>
<evidence type="ECO:0000256" key="12">
    <source>
        <dbReference type="SAM" id="SignalP"/>
    </source>
</evidence>
<keyword evidence="7" id="KW-0663">Pyridoxal phosphate</keyword>
<keyword evidence="6 14" id="KW-0808">Transferase</keyword>
<dbReference type="GO" id="GO:0005783">
    <property type="term" value="C:endoplasmic reticulum"/>
    <property type="evidence" value="ECO:0007669"/>
    <property type="project" value="TreeGrafter"/>
</dbReference>
<dbReference type="SUPFAM" id="SSF53383">
    <property type="entry name" value="PLP-dependent transferases"/>
    <property type="match status" value="1"/>
</dbReference>
<dbReference type="EC" id="2.3.1.50" evidence="5"/>
<organism evidence="14 15">
    <name type="scientific">Reticulomyxa filosa</name>
    <dbReference type="NCBI Taxonomy" id="46433"/>
    <lineage>
        <taxon>Eukaryota</taxon>
        <taxon>Sar</taxon>
        <taxon>Rhizaria</taxon>
        <taxon>Retaria</taxon>
        <taxon>Foraminifera</taxon>
        <taxon>Monothalamids</taxon>
        <taxon>Reticulomyxidae</taxon>
        <taxon>Reticulomyxa</taxon>
    </lineage>
</organism>